<proteinExistence type="predicted"/>
<sequence length="789" mass="88574">MSQSDDRRYLRLSHDEQWNHLKPVIIKLYTGNYGKNNKPLKIPQIVSFMKEYYYFWAAENTYPHKFRKWGVSDRRLTKAMVNEIAAALGRRSRAGMSTSRITLKRGPDEQALDLKQVKRHLGDSSSSARPEIIQSGWLSSWPLPYAAFVSVLPKIPDAASPYGTQAATPGYLRINESDATSPQGEVVGPSPNMQLLLQKARDDRTSLFLQGRLKDLIVSMSQDDRRICVDYLHEHGFITAKNWGSPRSIVDIPTPPAFTPSAFLQYPSSPLLSDSPSRAKPINPPTSLCRWCIHVKDVRYQPLPNQPADTDTTPTPFADSLHTAIASGEFTELRNDSLPLSHETIVESLTENPIALHLDAWKLAIMAGNSDLLFDLCKYYDEDEDFPDEIKTIYPHHLAASFLNGGGPCCTVFGTLADLCPRSFLIRHNVNELGHTILDSLLVSVLRSYTSVRPETVSHEFGALSRFPGEEKDMCGRWDADSPDVRELFAQGYARVPTRWKHPFCHSAVQAVCHCAMVVFGTKSSADINCLSGLFLRRCPECGMELKLGPIHALVVTAFFLVQSGLVGETLFGPIAILLCLMSMGVDVTMRANVSVEEIIGSSGTGHCRHRALTAAELMQSVPASVVESWRDACQTGWDALLHTLIMGDPHLFDEDDHSQICGLSEWFHEDTNMKCTNKMIGVLWATIQAEFLAYRRTKVNDPWISDNFQMDALRAWLRDETEDFDTPLVSEGMLNVHSKCGWFLDKHRYGDIFATASDVCAEWFANMDDYKRATFVHAPDLRALWFYD</sequence>
<accession>A0A395N2T5</accession>
<dbReference type="AlphaFoldDB" id="A0A395N2T5"/>
<dbReference type="EMBL" id="PXXK01000035">
    <property type="protein sequence ID" value="RFN53889.1"/>
    <property type="molecule type" value="Genomic_DNA"/>
</dbReference>
<reference evidence="2 3" key="1">
    <citation type="journal article" date="2018" name="PLoS Pathog.">
        <title>Evolution of structural diversity of trichothecenes, a family of toxins produced by plant pathogenic and entomopathogenic fungi.</title>
        <authorList>
            <person name="Proctor R.H."/>
            <person name="McCormick S.P."/>
            <person name="Kim H.S."/>
            <person name="Cardoza R.E."/>
            <person name="Stanley A.M."/>
            <person name="Lindo L."/>
            <person name="Kelly A."/>
            <person name="Brown D.W."/>
            <person name="Lee T."/>
            <person name="Vaughan M.M."/>
            <person name="Alexander N.J."/>
            <person name="Busman M."/>
            <person name="Gutierrez S."/>
        </authorList>
    </citation>
    <scope>NUCLEOTIDE SEQUENCE [LARGE SCALE GENOMIC DNA]</scope>
    <source>
        <strain evidence="2 3">NRRL 13405</strain>
    </source>
</reference>
<gene>
    <name evidence="2" type="ORF">FIE12Z_1803</name>
</gene>
<comment type="caution">
    <text evidence="2">The sequence shown here is derived from an EMBL/GenBank/DDBJ whole genome shotgun (WGS) entry which is preliminary data.</text>
</comment>
<evidence type="ECO:0000259" key="1">
    <source>
        <dbReference type="Pfam" id="PF14420"/>
    </source>
</evidence>
<name>A0A395N2T5_9HYPO</name>
<evidence type="ECO:0000313" key="2">
    <source>
        <dbReference type="EMBL" id="RFN53889.1"/>
    </source>
</evidence>
<dbReference type="STRING" id="2594813.A0A395N2T5"/>
<dbReference type="Proteomes" id="UP000265631">
    <property type="component" value="Unassembled WGS sequence"/>
</dbReference>
<organism evidence="2 3">
    <name type="scientific">Fusarium flagelliforme</name>
    <dbReference type="NCBI Taxonomy" id="2675880"/>
    <lineage>
        <taxon>Eukaryota</taxon>
        <taxon>Fungi</taxon>
        <taxon>Dikarya</taxon>
        <taxon>Ascomycota</taxon>
        <taxon>Pezizomycotina</taxon>
        <taxon>Sordariomycetes</taxon>
        <taxon>Hypocreomycetidae</taxon>
        <taxon>Hypocreales</taxon>
        <taxon>Nectriaceae</taxon>
        <taxon>Fusarium</taxon>
        <taxon>Fusarium incarnatum-equiseti species complex</taxon>
    </lineage>
</organism>
<dbReference type="Pfam" id="PF14420">
    <property type="entry name" value="Clr5"/>
    <property type="match status" value="1"/>
</dbReference>
<protein>
    <recommendedName>
        <fullName evidence="1">Clr5 domain-containing protein</fullName>
    </recommendedName>
</protein>
<keyword evidence="3" id="KW-1185">Reference proteome</keyword>
<evidence type="ECO:0000313" key="3">
    <source>
        <dbReference type="Proteomes" id="UP000265631"/>
    </source>
</evidence>
<dbReference type="InterPro" id="IPR025676">
    <property type="entry name" value="Clr5_dom"/>
</dbReference>
<feature type="domain" description="Clr5" evidence="1">
    <location>
        <begin position="15"/>
        <end position="71"/>
    </location>
</feature>